<keyword evidence="1" id="KW-0472">Membrane</keyword>
<dbReference type="AlphaFoldDB" id="V8ARN9"/>
<keyword evidence="1" id="KW-1133">Transmembrane helix</keyword>
<feature type="transmembrane region" description="Helical" evidence="1">
    <location>
        <begin position="68"/>
        <end position="88"/>
    </location>
</feature>
<feature type="transmembrane region" description="Helical" evidence="1">
    <location>
        <begin position="120"/>
        <end position="138"/>
    </location>
</feature>
<dbReference type="EMBL" id="AVFE01000003">
    <property type="protein sequence ID" value="ETD05619.1"/>
    <property type="molecule type" value="Genomic_DNA"/>
</dbReference>
<comment type="caution">
    <text evidence="2">The sequence shown here is derived from an EMBL/GenBank/DDBJ whole genome shotgun (WGS) entry which is preliminary data.</text>
</comment>
<gene>
    <name evidence="2" type="ORF">N568_0101695</name>
</gene>
<organism evidence="2 3">
    <name type="scientific">Lactococcus garvieae TRF1</name>
    <dbReference type="NCBI Taxonomy" id="1380772"/>
    <lineage>
        <taxon>Bacteria</taxon>
        <taxon>Bacillati</taxon>
        <taxon>Bacillota</taxon>
        <taxon>Bacilli</taxon>
        <taxon>Lactobacillales</taxon>
        <taxon>Streptococcaceae</taxon>
        <taxon>Lactococcus</taxon>
    </lineage>
</organism>
<accession>V8ARN9</accession>
<feature type="transmembrane region" description="Helical" evidence="1">
    <location>
        <begin position="94"/>
        <end position="113"/>
    </location>
</feature>
<protein>
    <submittedName>
        <fullName evidence="2">Uncharacterized protein</fullName>
    </submittedName>
</protein>
<keyword evidence="1" id="KW-0812">Transmembrane</keyword>
<name>V8ARN9_9LACT</name>
<reference evidence="2 3" key="1">
    <citation type="submission" date="2013-07" db="EMBL/GenBank/DDBJ databases">
        <title>Isolation of Lactococcus garvieae strain TRF1 from the fecal material of a timber rattlesnake.</title>
        <authorList>
            <person name="McLaughlin R.W."/>
            <person name="Cochran P.A."/>
            <person name="Dowd S.E."/>
        </authorList>
    </citation>
    <scope>NUCLEOTIDE SEQUENCE [LARGE SCALE GENOMIC DNA]</scope>
    <source>
        <strain evidence="2 3">TRF1</strain>
    </source>
</reference>
<sequence>MNMKKILLLFLSFWVPALVVLVISYGAENSASYDNTTTLSFYTIVARNIIVIALLVITGYIHKNLSYFIFYFNAIYFSIILILSGNVGANLIKVSKYGIIEVLSLSIACYAGIEKKYSLLWISTLLIIFAGIIETLIIKGVL</sequence>
<proteinExistence type="predicted"/>
<dbReference type="Proteomes" id="UP000018692">
    <property type="component" value="Unassembled WGS sequence"/>
</dbReference>
<feature type="transmembrane region" description="Helical" evidence="1">
    <location>
        <begin position="42"/>
        <end position="61"/>
    </location>
</feature>
<evidence type="ECO:0000313" key="3">
    <source>
        <dbReference type="Proteomes" id="UP000018692"/>
    </source>
</evidence>
<evidence type="ECO:0000256" key="1">
    <source>
        <dbReference type="SAM" id="Phobius"/>
    </source>
</evidence>
<evidence type="ECO:0000313" key="2">
    <source>
        <dbReference type="EMBL" id="ETD05619.1"/>
    </source>
</evidence>